<keyword evidence="2" id="KW-1185">Reference proteome</keyword>
<dbReference type="Proteomes" id="UP001590950">
    <property type="component" value="Unassembled WGS sequence"/>
</dbReference>
<dbReference type="EMBL" id="JBEFKJ010000052">
    <property type="protein sequence ID" value="KAL2036728.1"/>
    <property type="molecule type" value="Genomic_DNA"/>
</dbReference>
<gene>
    <name evidence="1" type="ORF">N7G274_010523</name>
</gene>
<organism evidence="1 2">
    <name type="scientific">Stereocaulon virgatum</name>
    <dbReference type="NCBI Taxonomy" id="373712"/>
    <lineage>
        <taxon>Eukaryota</taxon>
        <taxon>Fungi</taxon>
        <taxon>Dikarya</taxon>
        <taxon>Ascomycota</taxon>
        <taxon>Pezizomycotina</taxon>
        <taxon>Lecanoromycetes</taxon>
        <taxon>OSLEUM clade</taxon>
        <taxon>Lecanoromycetidae</taxon>
        <taxon>Lecanorales</taxon>
        <taxon>Lecanorineae</taxon>
        <taxon>Stereocaulaceae</taxon>
        <taxon>Stereocaulon</taxon>
    </lineage>
</organism>
<name>A0ABR4A075_9LECA</name>
<reference evidence="1 2" key="1">
    <citation type="submission" date="2024-09" db="EMBL/GenBank/DDBJ databases">
        <title>Rethinking Asexuality: The Enigmatic Case of Functional Sexual Genes in Lepraria (Stereocaulaceae).</title>
        <authorList>
            <person name="Doellman M."/>
            <person name="Sun Y."/>
            <person name="Barcenas-Pena A."/>
            <person name="Lumbsch H.T."/>
            <person name="Grewe F."/>
        </authorList>
    </citation>
    <scope>NUCLEOTIDE SEQUENCE [LARGE SCALE GENOMIC DNA]</scope>
    <source>
        <strain evidence="1 2">Mercado 3170</strain>
    </source>
</reference>
<proteinExistence type="predicted"/>
<accession>A0ABR4A075</accession>
<comment type="caution">
    <text evidence="1">The sequence shown here is derived from an EMBL/GenBank/DDBJ whole genome shotgun (WGS) entry which is preliminary data.</text>
</comment>
<evidence type="ECO:0000313" key="1">
    <source>
        <dbReference type="EMBL" id="KAL2036728.1"/>
    </source>
</evidence>
<protein>
    <submittedName>
        <fullName evidence="1">Uncharacterized protein</fullName>
    </submittedName>
</protein>
<evidence type="ECO:0000313" key="2">
    <source>
        <dbReference type="Proteomes" id="UP001590950"/>
    </source>
</evidence>
<sequence length="115" mass="13629">MHQKVIERQIITISDVYERYPCLMNLLKVNSDLACGLFQCKIAKDQRRLLSKKTLDCRTTDWKAQGLTDEEIEEIATRWRQTSYIQDRYLDRHASLKFEDLKAAYALDSWRGERA</sequence>